<dbReference type="Proteomes" id="UP001597380">
    <property type="component" value="Unassembled WGS sequence"/>
</dbReference>
<keyword evidence="7 11" id="KW-0479">Metal-binding</keyword>
<proteinExistence type="inferred from homology"/>
<evidence type="ECO:0000256" key="11">
    <source>
        <dbReference type="RuleBase" id="RU003591"/>
    </source>
</evidence>
<feature type="domain" description="Thiamine pyrophosphate enzyme TPP-binding" evidence="13">
    <location>
        <begin position="394"/>
        <end position="543"/>
    </location>
</feature>
<evidence type="ECO:0000259" key="13">
    <source>
        <dbReference type="Pfam" id="PF02775"/>
    </source>
</evidence>
<evidence type="ECO:0000256" key="1">
    <source>
        <dbReference type="ARBA" id="ARBA00004974"/>
    </source>
</evidence>
<keyword evidence="16" id="KW-1185">Reference proteome</keyword>
<evidence type="ECO:0000256" key="7">
    <source>
        <dbReference type="ARBA" id="ARBA00022723"/>
    </source>
</evidence>
<dbReference type="InterPro" id="IPR045229">
    <property type="entry name" value="TPP_enz"/>
</dbReference>
<dbReference type="SUPFAM" id="SSF52467">
    <property type="entry name" value="DHS-like NAD/FAD-binding domain"/>
    <property type="match status" value="1"/>
</dbReference>
<dbReference type="InterPro" id="IPR012846">
    <property type="entry name" value="Acetolactate_synth_lsu"/>
</dbReference>
<dbReference type="RefSeq" id="WP_345340675.1">
    <property type="nucleotide sequence ID" value="NZ_BAABLI010000016.1"/>
</dbReference>
<keyword evidence="5 11" id="KW-0028">Amino-acid biosynthesis</keyword>
<evidence type="ECO:0000256" key="9">
    <source>
        <dbReference type="ARBA" id="ARBA00023052"/>
    </source>
</evidence>
<feature type="domain" description="Thiamine pyrophosphate enzyme central" evidence="12">
    <location>
        <begin position="196"/>
        <end position="331"/>
    </location>
</feature>
<evidence type="ECO:0000256" key="6">
    <source>
        <dbReference type="ARBA" id="ARBA00022679"/>
    </source>
</evidence>
<reference evidence="16" key="1">
    <citation type="journal article" date="2019" name="Int. J. Syst. Evol. Microbiol.">
        <title>The Global Catalogue of Microorganisms (GCM) 10K type strain sequencing project: providing services to taxonomists for standard genome sequencing and annotation.</title>
        <authorList>
            <consortium name="The Broad Institute Genomics Platform"/>
            <consortium name="The Broad Institute Genome Sequencing Center for Infectious Disease"/>
            <person name="Wu L."/>
            <person name="Ma J."/>
        </authorList>
    </citation>
    <scope>NUCLEOTIDE SEQUENCE [LARGE SCALE GENOMIC DNA]</scope>
    <source>
        <strain evidence="16">CGMCC 1.10992</strain>
    </source>
</reference>
<dbReference type="CDD" id="cd02015">
    <property type="entry name" value="TPP_AHAS"/>
    <property type="match status" value="1"/>
</dbReference>
<comment type="cofactor">
    <cofactor evidence="11">
        <name>thiamine diphosphate</name>
        <dbReference type="ChEBI" id="CHEBI:58937"/>
    </cofactor>
    <text evidence="11">Binds 1 thiamine pyrophosphate per subunit.</text>
</comment>
<evidence type="ECO:0000259" key="12">
    <source>
        <dbReference type="Pfam" id="PF00205"/>
    </source>
</evidence>
<evidence type="ECO:0000259" key="14">
    <source>
        <dbReference type="Pfam" id="PF02776"/>
    </source>
</evidence>
<dbReference type="PANTHER" id="PTHR18968:SF13">
    <property type="entry name" value="ACETOLACTATE SYNTHASE CATALYTIC SUBUNIT, MITOCHONDRIAL"/>
    <property type="match status" value="1"/>
</dbReference>
<dbReference type="NCBIfam" id="NF005058">
    <property type="entry name" value="PRK06466.1"/>
    <property type="match status" value="1"/>
</dbReference>
<feature type="domain" description="Thiamine pyrophosphate enzyme N-terminal TPP-binding" evidence="14">
    <location>
        <begin position="5"/>
        <end position="117"/>
    </location>
</feature>
<dbReference type="InterPro" id="IPR029035">
    <property type="entry name" value="DHS-like_NAD/FAD-binding_dom"/>
</dbReference>
<keyword evidence="6 11" id="KW-0808">Transferase</keyword>
<keyword evidence="8 11" id="KW-0460">Magnesium</keyword>
<gene>
    <name evidence="15" type="ORF">ACFSJ3_08025</name>
</gene>
<evidence type="ECO:0000256" key="10">
    <source>
        <dbReference type="ARBA" id="ARBA00023304"/>
    </source>
</evidence>
<dbReference type="Pfam" id="PF02776">
    <property type="entry name" value="TPP_enzyme_N"/>
    <property type="match status" value="1"/>
</dbReference>
<dbReference type="InterPro" id="IPR039368">
    <property type="entry name" value="AHAS_TPP"/>
</dbReference>
<comment type="caution">
    <text evidence="15">The sequence shown here is derived from an EMBL/GenBank/DDBJ whole genome shotgun (WGS) entry which is preliminary data.</text>
</comment>
<dbReference type="Gene3D" id="3.40.50.970">
    <property type="match status" value="2"/>
</dbReference>
<organism evidence="15 16">
    <name type="scientific">Corallincola platygyrae</name>
    <dbReference type="NCBI Taxonomy" id="1193278"/>
    <lineage>
        <taxon>Bacteria</taxon>
        <taxon>Pseudomonadati</taxon>
        <taxon>Pseudomonadota</taxon>
        <taxon>Gammaproteobacteria</taxon>
        <taxon>Alteromonadales</taxon>
        <taxon>Psychromonadaceae</taxon>
        <taxon>Corallincola</taxon>
    </lineage>
</organism>
<dbReference type="CDD" id="cd07035">
    <property type="entry name" value="TPP_PYR_POX_like"/>
    <property type="match status" value="1"/>
</dbReference>
<dbReference type="InterPro" id="IPR012000">
    <property type="entry name" value="Thiamin_PyroP_enz_cen_dom"/>
</dbReference>
<evidence type="ECO:0000256" key="2">
    <source>
        <dbReference type="ARBA" id="ARBA00005025"/>
    </source>
</evidence>
<comment type="catalytic activity">
    <reaction evidence="11">
        <text>2 pyruvate + H(+) = (2S)-2-acetolactate + CO2</text>
        <dbReference type="Rhea" id="RHEA:25249"/>
        <dbReference type="ChEBI" id="CHEBI:15361"/>
        <dbReference type="ChEBI" id="CHEBI:15378"/>
        <dbReference type="ChEBI" id="CHEBI:16526"/>
        <dbReference type="ChEBI" id="CHEBI:58476"/>
        <dbReference type="EC" id="2.2.1.6"/>
    </reaction>
</comment>
<dbReference type="InterPro" id="IPR029061">
    <property type="entry name" value="THDP-binding"/>
</dbReference>
<accession>A0ABW4XK91</accession>
<comment type="pathway">
    <text evidence="1 11">Amino-acid biosynthesis; L-isoleucine biosynthesis; L-isoleucine from 2-oxobutanoate: step 1/4.</text>
</comment>
<sequence>MKMLSGAEMVVQSLQDLGVKCIFGYPGGSVLDIYDAMFQQPDMEHILVRHEQAAVHAADGYSRATGDVGVALVTSGPGATNTLTGIATAYMDSIPMVVLSGQVPTSLIGMDAFQETDMFGCSRPIVKHSFLVKKAEDIPEAIAKAFYIASTGRPGPVVVDLPKDCQNPANKFEYNLPTEIKMRSYNPTTKGHGRQIKKALDILLQAKRPVLYAGGGAVIGEAAQALTELAERLNLPVTNTLMGLGAFPGTHDQFLGMLGMHGTLQANKAMHHSDCILAVGARFDDRVTNNVAKFCPDATILHIDIDPASISKTVMAHVPIVGAADTVLRQMLSQLDTSGAKLDQEALTGWWDTIEGWRKTRCLDYAKSDEVIKPQQVIEALYKVTGGDAYVTSDVGQHQMFAALYYPFDKPRRWINSGGLGTMGFGFPAAMGVKRAFPDAEVACVTGDGSIQMNIQELSTCMQYDMPVKIISLNNAQLGMVKQWQDMFYSNRHSHSYMESMPDWVMLAEAYGHVGIKVTKPSELEPALEKAFAMKDKLVFLDIHVDQAEHVYPMQIKFGAMDEMFLSKTERT</sequence>
<comment type="similarity">
    <text evidence="3 11">Belongs to the TPP enzyme family.</text>
</comment>
<dbReference type="SUPFAM" id="SSF52518">
    <property type="entry name" value="Thiamin diphosphate-binding fold (THDP-binding)"/>
    <property type="match status" value="2"/>
</dbReference>
<dbReference type="InterPro" id="IPR012001">
    <property type="entry name" value="Thiamin_PyroP_enz_TPP-bd_dom"/>
</dbReference>
<keyword evidence="9 11" id="KW-0786">Thiamine pyrophosphate</keyword>
<name>A0ABW4XK91_9GAMM</name>
<dbReference type="EMBL" id="JBHUHT010000010">
    <property type="protein sequence ID" value="MFD2095926.1"/>
    <property type="molecule type" value="Genomic_DNA"/>
</dbReference>
<comment type="cofactor">
    <cofactor evidence="11">
        <name>Mg(2+)</name>
        <dbReference type="ChEBI" id="CHEBI:18420"/>
    </cofactor>
    <text evidence="11">Binds 1 Mg(2+) ion per subunit.</text>
</comment>
<keyword evidence="10 11" id="KW-0100">Branched-chain amino acid biosynthesis</keyword>
<evidence type="ECO:0000313" key="15">
    <source>
        <dbReference type="EMBL" id="MFD2095926.1"/>
    </source>
</evidence>
<dbReference type="Pfam" id="PF02775">
    <property type="entry name" value="TPP_enzyme_C"/>
    <property type="match status" value="1"/>
</dbReference>
<evidence type="ECO:0000256" key="3">
    <source>
        <dbReference type="ARBA" id="ARBA00007812"/>
    </source>
</evidence>
<dbReference type="Pfam" id="PF00205">
    <property type="entry name" value="TPP_enzyme_M"/>
    <property type="match status" value="1"/>
</dbReference>
<dbReference type="InterPro" id="IPR011766">
    <property type="entry name" value="TPP_enzyme_TPP-bd"/>
</dbReference>
<dbReference type="NCBIfam" id="TIGR00118">
    <property type="entry name" value="acolac_lg"/>
    <property type="match status" value="1"/>
</dbReference>
<evidence type="ECO:0000256" key="5">
    <source>
        <dbReference type="ARBA" id="ARBA00022605"/>
    </source>
</evidence>
<dbReference type="PANTHER" id="PTHR18968">
    <property type="entry name" value="THIAMINE PYROPHOSPHATE ENZYMES"/>
    <property type="match status" value="1"/>
</dbReference>
<protein>
    <recommendedName>
        <fullName evidence="4 11">Acetolactate synthase</fullName>
        <ecNumber evidence="4 11">2.2.1.6</ecNumber>
    </recommendedName>
</protein>
<dbReference type="EC" id="2.2.1.6" evidence="4 11"/>
<comment type="pathway">
    <text evidence="2 11">Amino-acid biosynthesis; L-valine biosynthesis; L-valine from pyruvate: step 1/4.</text>
</comment>
<evidence type="ECO:0000256" key="8">
    <source>
        <dbReference type="ARBA" id="ARBA00022842"/>
    </source>
</evidence>
<evidence type="ECO:0000256" key="4">
    <source>
        <dbReference type="ARBA" id="ARBA00013145"/>
    </source>
</evidence>
<dbReference type="Gene3D" id="3.40.50.1220">
    <property type="entry name" value="TPP-binding domain"/>
    <property type="match status" value="1"/>
</dbReference>
<evidence type="ECO:0000313" key="16">
    <source>
        <dbReference type="Proteomes" id="UP001597380"/>
    </source>
</evidence>